<evidence type="ECO:0000313" key="1">
    <source>
        <dbReference type="EMBL" id="KIE47706.1"/>
    </source>
</evidence>
<dbReference type="GO" id="GO:0008168">
    <property type="term" value="F:methyltransferase activity"/>
    <property type="evidence" value="ECO:0007669"/>
    <property type="project" value="UniProtKB-KW"/>
</dbReference>
<proteinExistence type="predicted"/>
<organism evidence="1 2">
    <name type="scientific">Clostridium argentinense CDC 2741</name>
    <dbReference type="NCBI Taxonomy" id="1418104"/>
    <lineage>
        <taxon>Bacteria</taxon>
        <taxon>Bacillati</taxon>
        <taxon>Bacillota</taxon>
        <taxon>Clostridia</taxon>
        <taxon>Eubacteriales</taxon>
        <taxon>Clostridiaceae</taxon>
        <taxon>Clostridium</taxon>
    </lineage>
</organism>
<dbReference type="Proteomes" id="UP000031366">
    <property type="component" value="Unassembled WGS sequence"/>
</dbReference>
<keyword evidence="2" id="KW-1185">Reference proteome</keyword>
<keyword evidence="1" id="KW-0489">Methyltransferase</keyword>
<dbReference type="GO" id="GO:0032259">
    <property type="term" value="P:methylation"/>
    <property type="evidence" value="ECO:0007669"/>
    <property type="project" value="UniProtKB-KW"/>
</dbReference>
<sequence length="45" mass="5486">MEKIAEKAEEYKPSERVTYKMIKEYVESKYSLYRRSKKEFGVAYV</sequence>
<dbReference type="EMBL" id="AYSO01000013">
    <property type="protein sequence ID" value="KIE47706.1"/>
    <property type="molecule type" value="Genomic_DNA"/>
</dbReference>
<evidence type="ECO:0000313" key="2">
    <source>
        <dbReference type="Proteomes" id="UP000031366"/>
    </source>
</evidence>
<comment type="caution">
    <text evidence="1">The sequence shown here is derived from an EMBL/GenBank/DDBJ whole genome shotgun (WGS) entry which is preliminary data.</text>
</comment>
<name>A0A0C1RBA3_9CLOT</name>
<reference evidence="1 2" key="1">
    <citation type="journal article" date="2015" name="Infect. Genet. Evol.">
        <title>Genomic sequences of six botulinum neurotoxin-producing strains representing three clostridial species illustrate the mobility and diversity of botulinum neurotoxin genes.</title>
        <authorList>
            <person name="Smith T.J."/>
            <person name="Hill K.K."/>
            <person name="Xie G."/>
            <person name="Foley B.T."/>
            <person name="Williamson C.H."/>
            <person name="Foster J.T."/>
            <person name="Johnson S.L."/>
            <person name="Chertkov O."/>
            <person name="Teshima H."/>
            <person name="Gibbons H.S."/>
            <person name="Johnsky L.A."/>
            <person name="Karavis M.A."/>
            <person name="Smith L.A."/>
        </authorList>
    </citation>
    <scope>NUCLEOTIDE SEQUENCE [LARGE SCALE GENOMIC DNA]</scope>
    <source>
        <strain evidence="1 2">CDC 2741</strain>
    </source>
</reference>
<protein>
    <submittedName>
        <fullName evidence="1">23S rRNA (Uracil-5-)-methyltransferase RumA domain protein</fullName>
    </submittedName>
</protein>
<gene>
    <name evidence="1" type="ORF">U732_3621</name>
</gene>
<accession>A0A0C1RBA3</accession>
<dbReference type="AlphaFoldDB" id="A0A0C1RBA3"/>
<keyword evidence="1" id="KW-0808">Transferase</keyword>
<dbReference type="RefSeq" id="WP_313884822.1">
    <property type="nucleotide sequence ID" value="NZ_AYSO01000013.1"/>
</dbReference>